<sequence length="2234" mass="244573">MNSKVERTHTSPAPGKFQDSKIAIVGFSGRFPEAASNDELWQVLKAARDCHRTIPEDRFDWEAHFDPTGKKKNHSRVKYGCFINEPGVFDTAFFNISPREAENTDPAQRLALMAAYEAIEMAGFVPDRTASTQRDRVGVFFGTTSDDWREVNSGQNIDTYFIPGGNRAFVPGRINYFFRFSGPSISVDTACSSSFAAISTACNYLWQGDCDSAITGGTNVITNPDNFVGLDRGHFLSATGNCNPFDDSASGYCRADAVGVVVLKRLEDAIADRDPIFGVIAGSSTNHCGQTVSITRPHEGDQLSLFKRILRHTNTDPLDVSYVEMHGTGTQAGDAAEMRSVLSAFAWDHKRSKMSPSRPLHLGAIKANVGHAESASGVTALIKVLMMMKHSEIPPHRLDGKLNHNYPVDMAERNVHIPFKATPWRRSDCASGKRMAFLNNFSAAGGNTALLLEDAPDHQDVACTRPDARSVLPVAVTARTPQSLTDNIRALIDHLDAHPDTSLSSLSYTTTARRAHYKFRVLVSGADVAAIKAALQRCLDPSAPVKAVKAIPPKVAYAFTGQGTLYPGIAKELFEHVASFRDDLVRFDRIARCHGFPSFLPLITGEEQHVDAKTSDPVASHLAITCVQMALTHMWKALAGEPSCVIGHSLGEYAALYTARVLSASDTIFLVGGRAQLLVKHCSKGTHAMLAVKAPTDIIASDVDASGCVVACINSPVSTTVSGPTEAIAHLATSLKDKGLEAVLLELPYAFHSTQVEPILSEFENLANCISFDEPVVPYMSPLLARTVTGPGILNASYLAQATRRCVDFRGAIDAAQESKLVDGSTIWLELGTHPACSGMLRQTIGTHVVTATTLRKDGQTWKTLVAALDAMYRTGIDLRWDVFHRGFDAAQKVLALPSYKWSLRRYWIQYRHNFCLTKGDDPAGLVPQTDAISGPPVNVPSLSSSVHRVVEETTSTEKASLLTESNLHDPRLLPIVSGHKVNTAMLCPSSLYADMALTIGKHMLRSNGTFQEQTGLDCRTMNVKNPLIVQPDATTQLLRVLAEADWHKKEISLKFFSVDANARKLADHASCLVKVTDKQSWVGEWKRNAYLVSSRIETLRKAVDAGSAHKLKRGLAYKLFASLVDYSSAYQGMEQVILDSERLEATALVKFQVDDGGFDWNPCWIDSLGHIAGFIMNGNDNIYSKDQVFINHGWDAMRCGKAVEHGKTYTTYNRMQLESGTMYVGDTYVFDGDEVIALFEGVKVFPKGAKAVAIPVQNKQSGKNASPKPAKQHHTPRPTVTAIPSKPSSGKIAKIMKILQDEAQMSEDELDLDAEFTDLGVDSLLSLTIVSRLRDELDIELPASAFVEHSTVRSFIAFASGDESAVSSSISSGASTPVLAGLKDEETYLTDATSVDGDSDDSDTNIMLLIRKIISEETGTALEEISTTASLAEFGLDSLLGLTIMSRLSEQIDATLPTSLFVENDTLGEVEAVLREAGLIKPEKQSQKVERMNRSSSGSRIDAKPVSGFPHFSAARVAPHASSLLLQGSSKRAKRNLFLFPDGAGSASSYHALADISPDVAVYGLNCPWLKNPQDLKCSLEEYVTKFLVEIQRRQPSGPYHFGGVSAGGILAYEAAQQLARIGEKVDTLLLLDTPDPVGLENPNQRMYDFLDSLGMFGMSGKAPTWLRPHFDAFLALLDAYDVKKFQGSSVPQIHIIYARDGMCKHESDPRPELRPDDPREMLWLLNNRTDFSGAGWNSLVGKENLHISVLDDVNHYTIMQPGPSMQELSARIFVFDNSYNRGATHMDGCGALMVWRGTESEEDSQLTGGNGDARHPLYNHRATMTIRFKAAMASNEFKVLILGGATGLKKAGINYTVFERDSEHDFYNRPRDWGMLLHWGSEYLEKVLPAHLKARVREIRCNPHLTDEEKLTPVPFVNALTGEVMAEIPIEGMSVNRVSRMKLRRFLSEGNDLNIQFGKILQSISVDGGTVTATFRDGSSETGNIAIGCDGSHSKVREFLVGREAAALQFVDLTMINFPQGGYTAEEARLLQTMHPIFKIAAHPHKPGNDPEDPTTWKFQNYIGWWGPPYAKDLQDPKNRMDFYRSWVSSFCEPFRTGGLKLDEGTVVPVYPGQQWAPTMAWDNHGGKVTLAGDAAHSMLPQRGQGLNNAIKDASDIVDAVVAAVNGQKTLKDSITEYEAEMKPRGAKEVALSLEQALKARKTDTLKDSPIFKQGWKRGDAEAVPEPTAEKA</sequence>
<dbReference type="InterPro" id="IPR016039">
    <property type="entry name" value="Thiolase-like"/>
</dbReference>
<dbReference type="InterPro" id="IPR014031">
    <property type="entry name" value="Ketoacyl_synth_C"/>
</dbReference>
<dbReference type="GeneID" id="5975489"/>
<keyword evidence="6" id="KW-0560">Oxidoreductase</keyword>
<dbReference type="SMART" id="SM00825">
    <property type="entry name" value="PKS_KS"/>
    <property type="match status" value="1"/>
</dbReference>
<dbReference type="InterPro" id="IPR049900">
    <property type="entry name" value="PKS_mFAS_DH"/>
</dbReference>
<protein>
    <recommendedName>
        <fullName evidence="14">Polyketide synthase</fullName>
    </recommendedName>
</protein>
<feature type="active site" description="Proton acceptor; for dehydratase activity" evidence="7">
    <location>
        <position position="980"/>
    </location>
</feature>
<feature type="domain" description="PKS/mFAS DH" evidence="11">
    <location>
        <begin position="948"/>
        <end position="1254"/>
    </location>
</feature>
<dbReference type="GO" id="GO:0016491">
    <property type="term" value="F:oxidoreductase activity"/>
    <property type="evidence" value="ECO:0007669"/>
    <property type="project" value="UniProtKB-KW"/>
</dbReference>
<dbReference type="InterPro" id="IPR009081">
    <property type="entry name" value="PP-bd_ACP"/>
</dbReference>
<dbReference type="PROSITE" id="PS00012">
    <property type="entry name" value="PHOSPHOPANTETHEINE"/>
    <property type="match status" value="1"/>
</dbReference>
<dbReference type="Gene3D" id="3.40.47.10">
    <property type="match status" value="1"/>
</dbReference>
<dbReference type="PRINTS" id="PR00420">
    <property type="entry name" value="RNGMNOXGNASE"/>
</dbReference>
<dbReference type="InterPro" id="IPR014030">
    <property type="entry name" value="Ketoacyl_synth_N"/>
</dbReference>
<evidence type="ECO:0000256" key="7">
    <source>
        <dbReference type="PROSITE-ProRule" id="PRU01363"/>
    </source>
</evidence>
<dbReference type="SUPFAM" id="SSF53901">
    <property type="entry name" value="Thiolase-like"/>
    <property type="match status" value="1"/>
</dbReference>
<evidence type="ECO:0000256" key="5">
    <source>
        <dbReference type="ARBA" id="ARBA00022827"/>
    </source>
</evidence>
<dbReference type="Pfam" id="PF00550">
    <property type="entry name" value="PP-binding"/>
    <property type="match status" value="2"/>
</dbReference>
<dbReference type="PROSITE" id="PS00606">
    <property type="entry name" value="KS3_1"/>
    <property type="match status" value="1"/>
</dbReference>
<accession>Q0UIZ0</accession>
<keyword evidence="1" id="KW-0596">Phosphopantetheine</keyword>
<dbReference type="SMART" id="SM00823">
    <property type="entry name" value="PKS_PP"/>
    <property type="match status" value="2"/>
</dbReference>
<dbReference type="Gene3D" id="1.10.1200.10">
    <property type="entry name" value="ACP-like"/>
    <property type="match status" value="2"/>
</dbReference>
<feature type="region of interest" description="Disordered" evidence="8">
    <location>
        <begin position="2213"/>
        <end position="2234"/>
    </location>
</feature>
<dbReference type="RefSeq" id="XP_001798591.1">
    <property type="nucleotide sequence ID" value="XM_001798539.1"/>
</dbReference>
<dbReference type="VEuPathDB" id="FungiDB:JI435_082740"/>
<dbReference type="PANTHER" id="PTHR43775">
    <property type="entry name" value="FATTY ACID SYNTHASE"/>
    <property type="match status" value="1"/>
</dbReference>
<dbReference type="Gene3D" id="3.40.50.1820">
    <property type="entry name" value="alpha/beta hydrolase"/>
    <property type="match status" value="1"/>
</dbReference>
<dbReference type="InterPro" id="IPR036736">
    <property type="entry name" value="ACP-like_sf"/>
</dbReference>
<dbReference type="Gene3D" id="3.40.366.10">
    <property type="entry name" value="Malonyl-Coenzyme A Acyl Carrier Protein, domain 2"/>
    <property type="match status" value="1"/>
</dbReference>
<dbReference type="Gene3D" id="3.50.50.60">
    <property type="entry name" value="FAD/NAD(P)-binding domain"/>
    <property type="match status" value="1"/>
</dbReference>
<dbReference type="InterPro" id="IPR018201">
    <property type="entry name" value="Ketoacyl_synth_AS"/>
</dbReference>
<dbReference type="CDD" id="cd00833">
    <property type="entry name" value="PKS"/>
    <property type="match status" value="1"/>
</dbReference>
<dbReference type="STRING" id="321614.Q0UIZ0"/>
<dbReference type="KEGG" id="pno:SNOG_08274"/>
<evidence type="ECO:0000313" key="13">
    <source>
        <dbReference type="Proteomes" id="UP000001055"/>
    </source>
</evidence>
<keyword evidence="5" id="KW-0274">FAD</keyword>
<name>Q0UIZ0_PHANO</name>
<dbReference type="EMBL" id="CH445336">
    <property type="protein sequence ID" value="EAT84550.2"/>
    <property type="molecule type" value="Genomic_DNA"/>
</dbReference>
<dbReference type="InterPro" id="IPR014043">
    <property type="entry name" value="Acyl_transferase_dom"/>
</dbReference>
<dbReference type="PANTHER" id="PTHR43775:SF45">
    <property type="entry name" value="CONIDIAL PIGMENT POLYKETIDE SYNTHASE ALB1"/>
    <property type="match status" value="1"/>
</dbReference>
<dbReference type="InterPro" id="IPR001031">
    <property type="entry name" value="Thioesterase"/>
</dbReference>
<evidence type="ECO:0000256" key="4">
    <source>
        <dbReference type="ARBA" id="ARBA00022679"/>
    </source>
</evidence>
<dbReference type="FunFam" id="3.10.129.110:FF:000001">
    <property type="entry name" value="Sterigmatocystin biosynthesis polyketide synthase"/>
    <property type="match status" value="1"/>
</dbReference>
<dbReference type="GO" id="GO:0004315">
    <property type="term" value="F:3-oxoacyl-[acyl-carrier-protein] synthase activity"/>
    <property type="evidence" value="ECO:0007669"/>
    <property type="project" value="InterPro"/>
</dbReference>
<dbReference type="GO" id="GO:0006633">
    <property type="term" value="P:fatty acid biosynthetic process"/>
    <property type="evidence" value="ECO:0000318"/>
    <property type="project" value="GO_Central"/>
</dbReference>
<evidence type="ECO:0000256" key="1">
    <source>
        <dbReference type="ARBA" id="ARBA00022450"/>
    </source>
</evidence>
<dbReference type="InterPro" id="IPR042104">
    <property type="entry name" value="PKS_dehydratase_sf"/>
</dbReference>
<dbReference type="InterPro" id="IPR002938">
    <property type="entry name" value="FAD-bd"/>
</dbReference>
<proteinExistence type="predicted"/>
<dbReference type="InterPro" id="IPR030918">
    <property type="entry name" value="PT_fungal_PKS"/>
</dbReference>
<evidence type="ECO:0000259" key="11">
    <source>
        <dbReference type="PROSITE" id="PS52019"/>
    </source>
</evidence>
<dbReference type="PROSITE" id="PS50075">
    <property type="entry name" value="CARRIER"/>
    <property type="match status" value="2"/>
</dbReference>
<keyword evidence="4" id="KW-0808">Transferase</keyword>
<reference evidence="13" key="1">
    <citation type="journal article" date="2007" name="Plant Cell">
        <title>Dothideomycete-plant interactions illuminated by genome sequencing and EST analysis of the wheat pathogen Stagonospora nodorum.</title>
        <authorList>
            <person name="Hane J.K."/>
            <person name="Lowe R.G."/>
            <person name="Solomon P.S."/>
            <person name="Tan K.C."/>
            <person name="Schoch C.L."/>
            <person name="Spatafora J.W."/>
            <person name="Crous P.W."/>
            <person name="Kodira C."/>
            <person name="Birren B.W."/>
            <person name="Galagan J.E."/>
            <person name="Torriani S.F."/>
            <person name="McDonald B.A."/>
            <person name="Oliver R.P."/>
        </authorList>
    </citation>
    <scope>NUCLEOTIDE SEQUENCE [LARGE SCALE GENOMIC DNA]</scope>
    <source>
        <strain evidence="13">SN15 / ATCC MYA-4574 / FGSC 10173</strain>
    </source>
</reference>
<dbReference type="GO" id="GO:0004312">
    <property type="term" value="F:fatty acid synthase activity"/>
    <property type="evidence" value="ECO:0000318"/>
    <property type="project" value="GO_Central"/>
</dbReference>
<dbReference type="HOGENOM" id="CLU_000022_6_0_1"/>
<dbReference type="InterPro" id="IPR001227">
    <property type="entry name" value="Ac_transferase_dom_sf"/>
</dbReference>
<dbReference type="Proteomes" id="UP000001055">
    <property type="component" value="Unassembled WGS sequence"/>
</dbReference>
<feature type="region of interest" description="N-terminal hotdog fold" evidence="7">
    <location>
        <begin position="948"/>
        <end position="1081"/>
    </location>
</feature>
<gene>
    <name evidence="12" type="ORF">SNOG_08274</name>
</gene>
<dbReference type="InterPro" id="IPR049552">
    <property type="entry name" value="PKS_DH_N"/>
</dbReference>
<dbReference type="Pfam" id="PF00698">
    <property type="entry name" value="Acyl_transf_1"/>
    <property type="match status" value="1"/>
</dbReference>
<dbReference type="GO" id="GO:0031177">
    <property type="term" value="F:phosphopantetheine binding"/>
    <property type="evidence" value="ECO:0007669"/>
    <property type="project" value="InterPro"/>
</dbReference>
<feature type="active site" description="Proton donor; for dehydratase activity" evidence="7">
    <location>
        <position position="1167"/>
    </location>
</feature>
<dbReference type="Pfam" id="PF00109">
    <property type="entry name" value="ketoacyl-synt"/>
    <property type="match status" value="1"/>
</dbReference>
<feature type="region of interest" description="Disordered" evidence="8">
    <location>
        <begin position="1257"/>
        <end position="1289"/>
    </location>
</feature>
<dbReference type="InterPro" id="IPR020841">
    <property type="entry name" value="PKS_Beta-ketoAc_synthase_dom"/>
</dbReference>
<dbReference type="InParanoid" id="Q0UIZ0"/>
<dbReference type="InterPro" id="IPR006162">
    <property type="entry name" value="Ppantetheine_attach_site"/>
</dbReference>
<dbReference type="InterPro" id="IPR050091">
    <property type="entry name" value="PKS_NRPS_Biosynth_Enz"/>
</dbReference>
<evidence type="ECO:0000259" key="9">
    <source>
        <dbReference type="PROSITE" id="PS50075"/>
    </source>
</evidence>
<dbReference type="GO" id="GO:0071949">
    <property type="term" value="F:FAD binding"/>
    <property type="evidence" value="ECO:0007669"/>
    <property type="project" value="InterPro"/>
</dbReference>
<keyword evidence="3" id="KW-0285">Flavoprotein</keyword>
<dbReference type="InterPro" id="IPR016036">
    <property type="entry name" value="Malonyl_transacylase_ACP-bd"/>
</dbReference>
<feature type="domain" description="Ketosynthase family 3 (KS3)" evidence="10">
    <location>
        <begin position="19"/>
        <end position="454"/>
    </location>
</feature>
<dbReference type="Pfam" id="PF00975">
    <property type="entry name" value="Thioesterase"/>
    <property type="match status" value="1"/>
</dbReference>
<dbReference type="Pfam" id="PF22621">
    <property type="entry name" value="CurL-like_PKS_C"/>
    <property type="match status" value="1"/>
</dbReference>
<dbReference type="InterPro" id="IPR029058">
    <property type="entry name" value="AB_hydrolase_fold"/>
</dbReference>
<dbReference type="NCBIfam" id="TIGR04532">
    <property type="entry name" value="PT_fungal_PKS"/>
    <property type="match status" value="1"/>
</dbReference>
<feature type="region of interest" description="C-terminal hotdog fold" evidence="7">
    <location>
        <begin position="1109"/>
        <end position="1254"/>
    </location>
</feature>
<organism evidence="12 13">
    <name type="scientific">Phaeosphaeria nodorum (strain SN15 / ATCC MYA-4574 / FGSC 10173)</name>
    <name type="common">Glume blotch fungus</name>
    <name type="synonym">Parastagonospora nodorum</name>
    <dbReference type="NCBI Taxonomy" id="321614"/>
    <lineage>
        <taxon>Eukaryota</taxon>
        <taxon>Fungi</taxon>
        <taxon>Dikarya</taxon>
        <taxon>Ascomycota</taxon>
        <taxon>Pezizomycotina</taxon>
        <taxon>Dothideomycetes</taxon>
        <taxon>Pleosporomycetidae</taxon>
        <taxon>Pleosporales</taxon>
        <taxon>Pleosporineae</taxon>
        <taxon>Phaeosphaeriaceae</taxon>
        <taxon>Parastagonospora</taxon>
    </lineage>
</organism>
<dbReference type="InterPro" id="IPR036188">
    <property type="entry name" value="FAD/NAD-bd_sf"/>
</dbReference>
<feature type="domain" description="Carrier" evidence="9">
    <location>
        <begin position="1402"/>
        <end position="1479"/>
    </location>
</feature>
<evidence type="ECO:0000256" key="6">
    <source>
        <dbReference type="ARBA" id="ARBA00023002"/>
    </source>
</evidence>
<dbReference type="SUPFAM" id="SSF51905">
    <property type="entry name" value="FAD/NAD(P)-binding domain"/>
    <property type="match status" value="1"/>
</dbReference>
<dbReference type="InterPro" id="IPR016035">
    <property type="entry name" value="Acyl_Trfase/lysoPLipase"/>
</dbReference>
<evidence type="ECO:0000256" key="3">
    <source>
        <dbReference type="ARBA" id="ARBA00022630"/>
    </source>
</evidence>
<feature type="domain" description="Carrier" evidence="9">
    <location>
        <begin position="1287"/>
        <end position="1364"/>
    </location>
</feature>
<dbReference type="SUPFAM" id="SSF55048">
    <property type="entry name" value="Probable ACP-binding domain of malonyl-CoA ACP transacylase"/>
    <property type="match status" value="1"/>
</dbReference>
<dbReference type="SMART" id="SM00827">
    <property type="entry name" value="PKS_AT"/>
    <property type="match status" value="1"/>
</dbReference>
<keyword evidence="2" id="KW-0597">Phosphoprotein</keyword>
<dbReference type="Pfam" id="PF02801">
    <property type="entry name" value="Ketoacyl-synt_C"/>
    <property type="match status" value="1"/>
</dbReference>
<dbReference type="Pfam" id="PF21089">
    <property type="entry name" value="PKS_DH_N"/>
    <property type="match status" value="1"/>
</dbReference>
<dbReference type="GO" id="GO:0044550">
    <property type="term" value="P:secondary metabolite biosynthetic process"/>
    <property type="evidence" value="ECO:0000318"/>
    <property type="project" value="GO_Central"/>
</dbReference>
<dbReference type="SUPFAM" id="SSF52151">
    <property type="entry name" value="FabD/lysophospholipase-like"/>
    <property type="match status" value="1"/>
</dbReference>
<dbReference type="SUPFAM" id="SSF47336">
    <property type="entry name" value="ACP-like"/>
    <property type="match status" value="2"/>
</dbReference>
<evidence type="ECO:0000313" key="12">
    <source>
        <dbReference type="EMBL" id="EAT84550.2"/>
    </source>
</evidence>
<evidence type="ECO:0000256" key="2">
    <source>
        <dbReference type="ARBA" id="ARBA00022553"/>
    </source>
</evidence>
<evidence type="ECO:0000256" key="8">
    <source>
        <dbReference type="SAM" id="MobiDB-lite"/>
    </source>
</evidence>
<dbReference type="SUPFAM" id="SSF53474">
    <property type="entry name" value="alpha/beta-Hydrolases"/>
    <property type="match status" value="1"/>
</dbReference>
<dbReference type="Pfam" id="PF01494">
    <property type="entry name" value="FAD_binding_3"/>
    <property type="match status" value="1"/>
</dbReference>
<dbReference type="InterPro" id="IPR020806">
    <property type="entry name" value="PKS_PP-bd"/>
</dbReference>
<dbReference type="SMART" id="SM01294">
    <property type="entry name" value="PKS_PP_betabranch"/>
    <property type="match status" value="1"/>
</dbReference>
<evidence type="ECO:0000259" key="10">
    <source>
        <dbReference type="PROSITE" id="PS52004"/>
    </source>
</evidence>
<dbReference type="PROSITE" id="PS52004">
    <property type="entry name" value="KS3_2"/>
    <property type="match status" value="1"/>
</dbReference>
<dbReference type="PROSITE" id="PS52019">
    <property type="entry name" value="PKS_MFAS_DH"/>
    <property type="match status" value="1"/>
</dbReference>
<dbReference type="VEuPathDB" id="FungiDB:JI435_305790"/>
<dbReference type="Gene3D" id="3.30.70.3290">
    <property type="match status" value="1"/>
</dbReference>
<evidence type="ECO:0008006" key="14">
    <source>
        <dbReference type="Google" id="ProtNLM"/>
    </source>
</evidence>
<dbReference type="Gene3D" id="3.10.129.110">
    <property type="entry name" value="Polyketide synthase dehydratase"/>
    <property type="match status" value="1"/>
</dbReference>
<dbReference type="eggNOG" id="KOG1202">
    <property type="taxonomic scope" value="Eukaryota"/>
</dbReference>